<dbReference type="Proteomes" id="UP001499989">
    <property type="component" value="Unassembled WGS sequence"/>
</dbReference>
<evidence type="ECO:0000313" key="4">
    <source>
        <dbReference type="Proteomes" id="UP001499989"/>
    </source>
</evidence>
<gene>
    <name evidence="3" type="ORF">GCM10010310_63860</name>
</gene>
<evidence type="ECO:0000259" key="2">
    <source>
        <dbReference type="PROSITE" id="PS50943"/>
    </source>
</evidence>
<keyword evidence="4" id="KW-1185">Reference proteome</keyword>
<feature type="compositionally biased region" description="Low complexity" evidence="1">
    <location>
        <begin position="206"/>
        <end position="225"/>
    </location>
</feature>
<dbReference type="SMART" id="SM00530">
    <property type="entry name" value="HTH_XRE"/>
    <property type="match status" value="1"/>
</dbReference>
<name>A0ABN3TAE4_9ACTN</name>
<dbReference type="Pfam" id="PF13560">
    <property type="entry name" value="HTH_31"/>
    <property type="match status" value="1"/>
</dbReference>
<comment type="caution">
    <text evidence="3">The sequence shown here is derived from an EMBL/GenBank/DDBJ whole genome shotgun (WGS) entry which is preliminary data.</text>
</comment>
<dbReference type="CDD" id="cd00093">
    <property type="entry name" value="HTH_XRE"/>
    <property type="match status" value="1"/>
</dbReference>
<evidence type="ECO:0000256" key="1">
    <source>
        <dbReference type="SAM" id="MobiDB-lite"/>
    </source>
</evidence>
<sequence>MGRKERPIASSNRALVRLARWLRDQRSNTGCSYAELAARLGLHATALQRAASGQSVPSERSVRAYAIACGAPVDTAMDLWRQARRGRLRSAGPAPARPQDINGVEMLRAALRELYEVAGRPSVRVMEMRAGTGRLPHSTAHRIVLGRTVPRDAHQLTGFLTACLVGAVEAYPDEREVRVGARPGGGVRHVQHVAVEETGDAGTVRGPGEPARGAPAAIPAGFSSK</sequence>
<dbReference type="InterPro" id="IPR010982">
    <property type="entry name" value="Lambda_DNA-bd_dom_sf"/>
</dbReference>
<feature type="region of interest" description="Disordered" evidence="1">
    <location>
        <begin position="200"/>
        <end position="225"/>
    </location>
</feature>
<accession>A0ABN3TAE4</accession>
<dbReference type="Gene3D" id="1.10.260.40">
    <property type="entry name" value="lambda repressor-like DNA-binding domains"/>
    <property type="match status" value="1"/>
</dbReference>
<feature type="domain" description="HTH cro/C1-type" evidence="2">
    <location>
        <begin position="22"/>
        <end position="76"/>
    </location>
</feature>
<dbReference type="PROSITE" id="PS50943">
    <property type="entry name" value="HTH_CROC1"/>
    <property type="match status" value="1"/>
</dbReference>
<organism evidence="3 4">
    <name type="scientific">Streptomyces violaceolatus</name>
    <dbReference type="NCBI Taxonomy" id="67378"/>
    <lineage>
        <taxon>Bacteria</taxon>
        <taxon>Bacillati</taxon>
        <taxon>Actinomycetota</taxon>
        <taxon>Actinomycetes</taxon>
        <taxon>Kitasatosporales</taxon>
        <taxon>Streptomycetaceae</taxon>
        <taxon>Streptomyces</taxon>
        <taxon>Streptomyces violaceoruber group</taxon>
    </lineage>
</organism>
<reference evidence="3 4" key="1">
    <citation type="journal article" date="2019" name="Int. J. Syst. Evol. Microbiol.">
        <title>The Global Catalogue of Microorganisms (GCM) 10K type strain sequencing project: providing services to taxonomists for standard genome sequencing and annotation.</title>
        <authorList>
            <consortium name="The Broad Institute Genomics Platform"/>
            <consortium name="The Broad Institute Genome Sequencing Center for Infectious Disease"/>
            <person name="Wu L."/>
            <person name="Ma J."/>
        </authorList>
    </citation>
    <scope>NUCLEOTIDE SEQUENCE [LARGE SCALE GENOMIC DNA]</scope>
    <source>
        <strain evidence="3 4">JCM 4531</strain>
    </source>
</reference>
<proteinExistence type="predicted"/>
<evidence type="ECO:0000313" key="3">
    <source>
        <dbReference type="EMBL" id="GAA2698360.1"/>
    </source>
</evidence>
<protein>
    <recommendedName>
        <fullName evidence="2">HTH cro/C1-type domain-containing protein</fullName>
    </recommendedName>
</protein>
<dbReference type="InterPro" id="IPR001387">
    <property type="entry name" value="Cro/C1-type_HTH"/>
</dbReference>
<dbReference type="SUPFAM" id="SSF47413">
    <property type="entry name" value="lambda repressor-like DNA-binding domains"/>
    <property type="match status" value="1"/>
</dbReference>
<dbReference type="EMBL" id="BAAASK010000027">
    <property type="protein sequence ID" value="GAA2698360.1"/>
    <property type="molecule type" value="Genomic_DNA"/>
</dbReference>